<gene>
    <name evidence="1" type="ORF">POVWA1_024880</name>
    <name evidence="2" type="ORF">POVWA2_024730</name>
</gene>
<evidence type="ECO:0000313" key="3">
    <source>
        <dbReference type="Proteomes" id="UP000078550"/>
    </source>
</evidence>
<protein>
    <submittedName>
        <fullName evidence="2">Uncharacterized protein</fullName>
    </submittedName>
</protein>
<dbReference type="EMBL" id="FLRE01000099">
    <property type="protein sequence ID" value="SBT35378.1"/>
    <property type="molecule type" value="Genomic_DNA"/>
</dbReference>
<keyword evidence="4" id="KW-1185">Reference proteome</keyword>
<organism evidence="2 3">
    <name type="scientific">Plasmodium ovale wallikeri</name>
    <dbReference type="NCBI Taxonomy" id="864142"/>
    <lineage>
        <taxon>Eukaryota</taxon>
        <taxon>Sar</taxon>
        <taxon>Alveolata</taxon>
        <taxon>Apicomplexa</taxon>
        <taxon>Aconoidasida</taxon>
        <taxon>Haemosporida</taxon>
        <taxon>Plasmodiidae</taxon>
        <taxon>Plasmodium</taxon>
        <taxon>Plasmodium (Plasmodium)</taxon>
    </lineage>
</organism>
<accession>A0A1A8YV02</accession>
<evidence type="ECO:0000313" key="1">
    <source>
        <dbReference type="EMBL" id="SBT34951.1"/>
    </source>
</evidence>
<name>A0A1A8YV02_PLAOA</name>
<reference evidence="2" key="2">
    <citation type="submission" date="2016-05" db="EMBL/GenBank/DDBJ databases">
        <authorList>
            <person name="Lavstsen T."/>
            <person name="Jespersen J.S."/>
        </authorList>
    </citation>
    <scope>NUCLEOTIDE SEQUENCE [LARGE SCALE GENOMIC DNA]</scope>
</reference>
<sequence length="117" mass="13511">MYAANKVNCKCVKEKPYSGIKRRNGATSQCCNFYLILCFKNERWGIGKCCFRADTCTCKRLQLVMHLICRQLHNSWNAEIGLFCNRVLFQLCHGVVAQKASPWCCSVQSFELELNYL</sequence>
<dbReference type="Proteomes" id="UP000078555">
    <property type="component" value="Unassembled WGS sequence"/>
</dbReference>
<proteinExistence type="predicted"/>
<evidence type="ECO:0000313" key="2">
    <source>
        <dbReference type="EMBL" id="SBT35378.1"/>
    </source>
</evidence>
<dbReference type="Proteomes" id="UP000078550">
    <property type="component" value="Unassembled WGS sequence"/>
</dbReference>
<dbReference type="EMBL" id="FLRD01000077">
    <property type="protein sequence ID" value="SBT34951.1"/>
    <property type="molecule type" value="Genomic_DNA"/>
</dbReference>
<evidence type="ECO:0000313" key="4">
    <source>
        <dbReference type="Proteomes" id="UP000078555"/>
    </source>
</evidence>
<reference evidence="3 4" key="1">
    <citation type="submission" date="2016-05" db="EMBL/GenBank/DDBJ databases">
        <authorList>
            <person name="Naeem Raeece"/>
        </authorList>
    </citation>
    <scope>NUCLEOTIDE SEQUENCE [LARGE SCALE GENOMIC DNA]</scope>
</reference>
<dbReference type="AlphaFoldDB" id="A0A1A8YV02"/>